<dbReference type="RefSeq" id="WP_023936688.1">
    <property type="nucleotide sequence ID" value="NZ_FUXH01000012.1"/>
</dbReference>
<reference evidence="1 3" key="1">
    <citation type="submission" date="2014-08" db="EMBL/GenBank/DDBJ databases">
        <title>Porphyromonas crevioricanis strain:COT-253_OH1447 Genome sequencing.</title>
        <authorList>
            <person name="Wallis C."/>
            <person name="Deusch O."/>
            <person name="O'Flynn C."/>
            <person name="Davis I."/>
            <person name="Jospin G."/>
            <person name="Darling A.E."/>
            <person name="Coil D.A."/>
            <person name="Alexiev A."/>
            <person name="Horsfall A."/>
            <person name="Kirkwood N."/>
            <person name="Harris S."/>
            <person name="Eisen J.A."/>
        </authorList>
    </citation>
    <scope>NUCLEOTIDE SEQUENCE [LARGE SCALE GENOMIC DNA]</scope>
    <source>
        <strain evidence="3">COT-253 OH1447</strain>
        <strain evidence="1">COT-253_OH1447</strain>
    </source>
</reference>
<dbReference type="Proteomes" id="UP000249300">
    <property type="component" value="Chromosome 1"/>
</dbReference>
<dbReference type="EMBL" id="JQJC01000006">
    <property type="protein sequence ID" value="KGN96348.1"/>
    <property type="molecule type" value="Genomic_DNA"/>
</dbReference>
<reference evidence="2 4" key="2">
    <citation type="submission" date="2018-06" db="EMBL/GenBank/DDBJ databases">
        <authorList>
            <consortium name="Pathogen Informatics"/>
            <person name="Doyle S."/>
        </authorList>
    </citation>
    <scope>NUCLEOTIDE SEQUENCE [LARGE SCALE GENOMIC DNA]</scope>
    <source>
        <strain evidence="2 4">NCTC12858</strain>
    </source>
</reference>
<keyword evidence="4" id="KW-1185">Reference proteome</keyword>
<dbReference type="PROSITE" id="PS51257">
    <property type="entry name" value="PROKAR_LIPOPROTEIN"/>
    <property type="match status" value="1"/>
</dbReference>
<organism evidence="1 3">
    <name type="scientific">Porphyromonas crevioricanis</name>
    <dbReference type="NCBI Taxonomy" id="393921"/>
    <lineage>
        <taxon>Bacteria</taxon>
        <taxon>Pseudomonadati</taxon>
        <taxon>Bacteroidota</taxon>
        <taxon>Bacteroidia</taxon>
        <taxon>Bacteroidales</taxon>
        <taxon>Porphyromonadaceae</taxon>
        <taxon>Porphyromonas</taxon>
    </lineage>
</organism>
<evidence type="ECO:0000313" key="2">
    <source>
        <dbReference type="EMBL" id="SQH72678.1"/>
    </source>
</evidence>
<dbReference type="STRING" id="393921.HQ45_05520"/>
<name>A0A0A2FGX5_9PORP</name>
<protein>
    <recommendedName>
        <fullName evidence="5">Lipoprotein</fullName>
    </recommendedName>
</protein>
<sequence length="196" mass="21895">MKKFLSVAMALFVMYWGLLFVGCSKVEKGNIDPQSTTLTITIPAKEVPFTIDPASFAGANELRGGSEKVLYEDIIEWDYEEALESHGINPQALQRVRIKGLDILFIEPQDLDVVPFRTFKAYMGTPYDLVAEGDSQTEGTEKKVDFIIHKPDFLKLLQSKNIPIKLTCEGQIPPVPNKIEAVLTIKVEVTGFLSDM</sequence>
<dbReference type="AlphaFoldDB" id="A0A0A2FGX5"/>
<dbReference type="KEGG" id="pcre:NCTC12858_00504"/>
<proteinExistence type="predicted"/>
<dbReference type="EMBL" id="LS483447">
    <property type="protein sequence ID" value="SQH72678.1"/>
    <property type="molecule type" value="Genomic_DNA"/>
</dbReference>
<evidence type="ECO:0008006" key="5">
    <source>
        <dbReference type="Google" id="ProtNLM"/>
    </source>
</evidence>
<evidence type="ECO:0000313" key="1">
    <source>
        <dbReference type="EMBL" id="KGN96348.1"/>
    </source>
</evidence>
<accession>A0A0A2FGX5</accession>
<evidence type="ECO:0000313" key="4">
    <source>
        <dbReference type="Proteomes" id="UP000249300"/>
    </source>
</evidence>
<evidence type="ECO:0000313" key="3">
    <source>
        <dbReference type="Proteomes" id="UP000030136"/>
    </source>
</evidence>
<gene>
    <name evidence="1" type="ORF">HQ38_01785</name>
    <name evidence="2" type="ORF">NCTC12858_00504</name>
</gene>
<dbReference type="Proteomes" id="UP000030136">
    <property type="component" value="Unassembled WGS sequence"/>
</dbReference>